<organism evidence="14">
    <name type="scientific">Lyngbya confervoides BDU141951</name>
    <dbReference type="NCBI Taxonomy" id="1574623"/>
    <lineage>
        <taxon>Bacteria</taxon>
        <taxon>Bacillati</taxon>
        <taxon>Cyanobacteriota</taxon>
        <taxon>Cyanophyceae</taxon>
        <taxon>Oscillatoriophycideae</taxon>
        <taxon>Oscillatoriales</taxon>
        <taxon>Microcoleaceae</taxon>
        <taxon>Lyngbya</taxon>
    </lineage>
</organism>
<proteinExistence type="predicted"/>
<reference evidence="14" key="3">
    <citation type="submission" date="2020-02" db="EMBL/GenBank/DDBJ databases">
        <authorList>
            <person name="Sarangi A.N."/>
            <person name="Ghosh S."/>
            <person name="Mukherjee M."/>
            <person name="Tripathy S."/>
        </authorList>
    </citation>
    <scope>NUCLEOTIDE SEQUENCE</scope>
    <source>
        <strain evidence="14">BDU141951</strain>
    </source>
</reference>
<evidence type="ECO:0000256" key="1">
    <source>
        <dbReference type="ARBA" id="ARBA00004236"/>
    </source>
</evidence>
<dbReference type="SUPFAM" id="SSF56024">
    <property type="entry name" value="Phospholipase D/nuclease"/>
    <property type="match status" value="2"/>
</dbReference>
<keyword evidence="9" id="KW-0472">Membrane</keyword>
<keyword evidence="8" id="KW-0443">Lipid metabolism</keyword>
<dbReference type="Gene3D" id="3.30.870.10">
    <property type="entry name" value="Endonuclease Chain A"/>
    <property type="match status" value="2"/>
</dbReference>
<dbReference type="PROSITE" id="PS50035">
    <property type="entry name" value="PLD"/>
    <property type="match status" value="2"/>
</dbReference>
<dbReference type="PANTHER" id="PTHR21248:SF22">
    <property type="entry name" value="PHOSPHOLIPASE D"/>
    <property type="match status" value="1"/>
</dbReference>
<accession>A0A0C1YAX8</accession>
<keyword evidence="6" id="KW-0677">Repeat</keyword>
<dbReference type="NCBIfam" id="TIGR04265">
    <property type="entry name" value="bac_cardiolipin"/>
    <property type="match status" value="1"/>
</dbReference>
<dbReference type="SMART" id="SM00155">
    <property type="entry name" value="PLDc"/>
    <property type="match status" value="2"/>
</dbReference>
<evidence type="ECO:0000313" key="14">
    <source>
        <dbReference type="EMBL" id="NEV69952.1"/>
    </source>
</evidence>
<reference evidence="14" key="2">
    <citation type="journal article" date="2015" name="Genome Announc.">
        <title>Draft Genome Sequence of Filamentous Marine Cyanobacterium Lyngbya confervoides Strain BDU141951.</title>
        <authorList>
            <person name="Chandrababunaidu M.M."/>
            <person name="Sen D."/>
            <person name="Tripathy S."/>
        </authorList>
    </citation>
    <scope>NUCLEOTIDE SEQUENCE</scope>
    <source>
        <strain evidence="14">BDU141951</strain>
    </source>
</reference>
<sequence length="476" mass="54015">MQLTALISLLVLFVQLLGVLNAAHAVMNVRSSQSAIAWSIALITFPWVAMPLYWILGRTRFRGYPEAIRRASAEYQAKLPYIRQNLEPYIQPLPPSVKSLKRLISNLARVPFTSHNQAQLLVNGEATFAALLAAIETAQTYILFQFYIIKDDDIGRELMAALIAKAQQGVRVYLSYDEIGSHQLKRSTLQRLRQSGIEVTAFRSTRGIRNRFQLNFRNHRKIVVVDGRIGFVGGLNVGDEYLGRDRRFGYWRDTHLSLQGPAVQCLQISFLQDWYWATRTIPEVNWQVTPAPDAAESLLVLPSGPADPFQTCTLFFNSAFQLAQRRLWIASPYFVPDETTLATLKMAALRGVDVRIMLPAHPDHQIVYLCSFSYYKELKQAGIQIYRFRKGFMHQKVVLVDDLLAGVGTTNLDNRSFHLNFEVMAFALQGPLLAEVEAMLLNDFENSDQVDLGEYDRRSLGFRLAVRAARLMAPLQ</sequence>
<reference evidence="14" key="1">
    <citation type="submission" date="2014-11" db="EMBL/GenBank/DDBJ databases">
        <authorList>
            <person name="Malar M.C."/>
            <person name="Sen D."/>
            <person name="Tripathy S."/>
        </authorList>
    </citation>
    <scope>NUCLEOTIDE SEQUENCE</scope>
    <source>
        <strain evidence="14">BDU141951</strain>
    </source>
</reference>
<dbReference type="PANTHER" id="PTHR21248">
    <property type="entry name" value="CARDIOLIPIN SYNTHASE"/>
    <property type="match status" value="1"/>
</dbReference>
<evidence type="ECO:0000256" key="12">
    <source>
        <dbReference type="NCBIfam" id="TIGR04265"/>
    </source>
</evidence>
<dbReference type="InterPro" id="IPR001736">
    <property type="entry name" value="PLipase_D/transphosphatidylase"/>
</dbReference>
<evidence type="ECO:0000256" key="4">
    <source>
        <dbReference type="ARBA" id="ARBA00022679"/>
    </source>
</evidence>
<dbReference type="FunFam" id="3.30.870.10:FF:000014">
    <property type="entry name" value="Cardiolipin synthase"/>
    <property type="match status" value="1"/>
</dbReference>
<keyword evidence="4" id="KW-0808">Transferase</keyword>
<dbReference type="CDD" id="cd09155">
    <property type="entry name" value="PLDc_PaCLS_like_1"/>
    <property type="match status" value="1"/>
</dbReference>
<evidence type="ECO:0000256" key="7">
    <source>
        <dbReference type="ARBA" id="ARBA00022989"/>
    </source>
</evidence>
<dbReference type="GO" id="GO:0032049">
    <property type="term" value="P:cardiolipin biosynthetic process"/>
    <property type="evidence" value="ECO:0007669"/>
    <property type="project" value="UniProtKB-UniRule"/>
</dbReference>
<dbReference type="InterPro" id="IPR022924">
    <property type="entry name" value="Cardiolipin_synthase"/>
</dbReference>
<comment type="subcellular location">
    <subcellularLocation>
        <location evidence="1">Cell membrane</location>
    </subcellularLocation>
</comment>
<dbReference type="EC" id="2.7.8.-" evidence="12"/>
<dbReference type="AlphaFoldDB" id="A0A0C1YAX8"/>
<feature type="domain" description="PLD phosphodiesterase" evidence="13">
    <location>
        <begin position="389"/>
        <end position="416"/>
    </location>
</feature>
<evidence type="ECO:0000256" key="11">
    <source>
        <dbReference type="ARBA" id="ARBA00023264"/>
    </source>
</evidence>
<name>A0A0C1YAX8_9CYAN</name>
<evidence type="ECO:0000259" key="13">
    <source>
        <dbReference type="PROSITE" id="PS50035"/>
    </source>
</evidence>
<keyword evidence="5" id="KW-0812">Transmembrane</keyword>
<evidence type="ECO:0000256" key="8">
    <source>
        <dbReference type="ARBA" id="ARBA00023098"/>
    </source>
</evidence>
<evidence type="ECO:0000256" key="9">
    <source>
        <dbReference type="ARBA" id="ARBA00023136"/>
    </source>
</evidence>
<keyword evidence="10" id="KW-0594">Phospholipid biosynthesis</keyword>
<evidence type="ECO:0000256" key="10">
    <source>
        <dbReference type="ARBA" id="ARBA00023209"/>
    </source>
</evidence>
<protein>
    <recommendedName>
        <fullName evidence="12">Cardiolipin synthase</fullName>
        <ecNumber evidence="12">2.7.8.-</ecNumber>
    </recommendedName>
</protein>
<keyword evidence="2" id="KW-1003">Cell membrane</keyword>
<feature type="domain" description="PLD phosphodiesterase" evidence="13">
    <location>
        <begin position="214"/>
        <end position="241"/>
    </location>
</feature>
<keyword evidence="7" id="KW-1133">Transmembrane helix</keyword>
<dbReference type="Pfam" id="PF13091">
    <property type="entry name" value="PLDc_2"/>
    <property type="match status" value="2"/>
</dbReference>
<dbReference type="EMBL" id="JTHE02000003">
    <property type="protein sequence ID" value="NEV69952.1"/>
    <property type="molecule type" value="Genomic_DNA"/>
</dbReference>
<evidence type="ECO:0000256" key="2">
    <source>
        <dbReference type="ARBA" id="ARBA00022475"/>
    </source>
</evidence>
<keyword evidence="11" id="KW-1208">Phospholipid metabolism</keyword>
<evidence type="ECO:0000256" key="6">
    <source>
        <dbReference type="ARBA" id="ARBA00022737"/>
    </source>
</evidence>
<evidence type="ECO:0000256" key="5">
    <source>
        <dbReference type="ARBA" id="ARBA00022692"/>
    </source>
</evidence>
<gene>
    <name evidence="14" type="primary">cls</name>
    <name evidence="14" type="ORF">QQ91_022930</name>
</gene>
<evidence type="ECO:0000256" key="3">
    <source>
        <dbReference type="ARBA" id="ARBA00022516"/>
    </source>
</evidence>
<dbReference type="InterPro" id="IPR025202">
    <property type="entry name" value="PLD-like_dom"/>
</dbReference>
<dbReference type="GO" id="GO:0005886">
    <property type="term" value="C:plasma membrane"/>
    <property type="evidence" value="ECO:0007669"/>
    <property type="project" value="UniProtKB-SubCell"/>
</dbReference>
<dbReference type="GO" id="GO:0008808">
    <property type="term" value="F:cardiolipin synthase activity"/>
    <property type="evidence" value="ECO:0007669"/>
    <property type="project" value="UniProtKB-UniRule"/>
</dbReference>
<comment type="caution">
    <text evidence="14">The sequence shown here is derived from an EMBL/GenBank/DDBJ whole genome shotgun (WGS) entry which is preliminary data.</text>
</comment>
<keyword evidence="3" id="KW-0444">Lipid biosynthesis</keyword>